<dbReference type="InterPro" id="IPR000032">
    <property type="entry name" value="HPr-like"/>
</dbReference>
<dbReference type="PRINTS" id="PR00107">
    <property type="entry name" value="PHOSPHOCPHPR"/>
</dbReference>
<keyword evidence="3" id="KW-0598">Phosphotransferase system</keyword>
<dbReference type="AlphaFoldDB" id="A0A2S5RA08"/>
<sequence length="89" mass="9522">MVKFTAKITDPVGLHARPAGIMSTEASKFKADMTIISEGRKGNIKSIMNLMSLAIKSGTEITIETNGPDEEQALAGMREVMIANGIITK</sequence>
<dbReference type="STRING" id="1399797.GCA_000518285_01630"/>
<dbReference type="NCBIfam" id="TIGR01003">
    <property type="entry name" value="PTS_HPr_family"/>
    <property type="match status" value="1"/>
</dbReference>
<evidence type="ECO:0000256" key="3">
    <source>
        <dbReference type="ARBA" id="ARBA00022683"/>
    </source>
</evidence>
<dbReference type="InterPro" id="IPR002114">
    <property type="entry name" value="PTS_HPr_Ser_P_site"/>
</dbReference>
<proteinExistence type="predicted"/>
<comment type="subcellular location">
    <subcellularLocation>
        <location evidence="1">Cytoplasm</location>
    </subcellularLocation>
</comment>
<dbReference type="PANTHER" id="PTHR33705:SF2">
    <property type="entry name" value="PHOSPHOCARRIER PROTEIN NPR"/>
    <property type="match status" value="1"/>
</dbReference>
<dbReference type="PROSITE" id="PS00589">
    <property type="entry name" value="PTS_HPR_SER"/>
    <property type="match status" value="1"/>
</dbReference>
<keyword evidence="6" id="KW-1185">Reference proteome</keyword>
<dbReference type="Proteomes" id="UP000237865">
    <property type="component" value="Unassembled WGS sequence"/>
</dbReference>
<evidence type="ECO:0000313" key="5">
    <source>
        <dbReference type="EMBL" id="PPE04164.1"/>
    </source>
</evidence>
<evidence type="ECO:0000256" key="1">
    <source>
        <dbReference type="ARBA" id="ARBA00004496"/>
    </source>
</evidence>
<dbReference type="GO" id="GO:0005737">
    <property type="term" value="C:cytoplasm"/>
    <property type="evidence" value="ECO:0007669"/>
    <property type="project" value="UniProtKB-SubCell"/>
</dbReference>
<feature type="domain" description="HPr" evidence="4">
    <location>
        <begin position="1"/>
        <end position="89"/>
    </location>
</feature>
<gene>
    <name evidence="5" type="primary">ptsH</name>
    <name evidence="5" type="ORF">ELUCI_v1c09440</name>
</gene>
<dbReference type="Pfam" id="PF00381">
    <property type="entry name" value="PTS-HPr"/>
    <property type="match status" value="1"/>
</dbReference>
<name>A0A2S5RA08_9MOLU</name>
<dbReference type="EMBL" id="PHNE01000006">
    <property type="protein sequence ID" value="PPE04164.1"/>
    <property type="molecule type" value="Genomic_DNA"/>
</dbReference>
<protein>
    <submittedName>
        <fullName evidence="5">Phosphocarrier protein HPr</fullName>
    </submittedName>
</protein>
<dbReference type="CDD" id="cd00367">
    <property type="entry name" value="PTS-HPr_like"/>
    <property type="match status" value="1"/>
</dbReference>
<comment type="caution">
    <text evidence="5">The sequence shown here is derived from an EMBL/GenBank/DDBJ whole genome shotgun (WGS) entry which is preliminary data.</text>
</comment>
<accession>A0A2S5RA08</accession>
<evidence type="ECO:0000259" key="4">
    <source>
        <dbReference type="PROSITE" id="PS51350"/>
    </source>
</evidence>
<dbReference type="SUPFAM" id="SSF55594">
    <property type="entry name" value="HPr-like"/>
    <property type="match status" value="1"/>
</dbReference>
<dbReference type="PANTHER" id="PTHR33705">
    <property type="entry name" value="PHOSPHOCARRIER PROTEIN HPR"/>
    <property type="match status" value="1"/>
</dbReference>
<organism evidence="5 6">
    <name type="scientific">Williamsoniiplasma lucivorax</name>
    <dbReference type="NCBI Taxonomy" id="209274"/>
    <lineage>
        <taxon>Bacteria</taxon>
        <taxon>Bacillati</taxon>
        <taxon>Mycoplasmatota</taxon>
        <taxon>Mollicutes</taxon>
        <taxon>Entomoplasmatales</taxon>
        <taxon>Williamsoniiplasma</taxon>
    </lineage>
</organism>
<dbReference type="Gene3D" id="3.30.1340.10">
    <property type="entry name" value="HPr-like"/>
    <property type="match status" value="1"/>
</dbReference>
<reference evidence="5 6" key="1">
    <citation type="submission" date="2017-11" db="EMBL/GenBank/DDBJ databases">
        <title>Genome sequence of Entomoplasma lucivorax PIPN-2 (ATCC 49196).</title>
        <authorList>
            <person name="Lo W.-S."/>
            <person name="Gasparich G.E."/>
            <person name="Kuo C.-H."/>
        </authorList>
    </citation>
    <scope>NUCLEOTIDE SEQUENCE [LARGE SCALE GENOMIC DNA]</scope>
    <source>
        <strain evidence="5 6">PIPN-2</strain>
    </source>
</reference>
<dbReference type="GO" id="GO:0009401">
    <property type="term" value="P:phosphoenolpyruvate-dependent sugar phosphotransferase system"/>
    <property type="evidence" value="ECO:0007669"/>
    <property type="project" value="UniProtKB-KW"/>
</dbReference>
<evidence type="ECO:0000313" key="6">
    <source>
        <dbReference type="Proteomes" id="UP000237865"/>
    </source>
</evidence>
<dbReference type="InterPro" id="IPR035895">
    <property type="entry name" value="HPr-like_sf"/>
</dbReference>
<dbReference type="InterPro" id="IPR050399">
    <property type="entry name" value="HPr"/>
</dbReference>
<dbReference type="RefSeq" id="WP_028126891.1">
    <property type="nucleotide sequence ID" value="NZ_PHNE01000006.1"/>
</dbReference>
<dbReference type="PROSITE" id="PS51350">
    <property type="entry name" value="PTS_HPR_DOM"/>
    <property type="match status" value="1"/>
</dbReference>
<evidence type="ECO:0000256" key="2">
    <source>
        <dbReference type="ARBA" id="ARBA00022490"/>
    </source>
</evidence>
<keyword evidence="2" id="KW-0963">Cytoplasm</keyword>